<gene>
    <name evidence="3" type="ORF">GCM10011583_42510</name>
</gene>
<protein>
    <submittedName>
        <fullName evidence="3">Uncharacterized protein</fullName>
    </submittedName>
</protein>
<comment type="caution">
    <text evidence="3">The sequence shown here is derived from an EMBL/GenBank/DDBJ whole genome shotgun (WGS) entry which is preliminary data.</text>
</comment>
<keyword evidence="2" id="KW-1133">Transmembrane helix</keyword>
<sequence>MTIAPEREAAPGSPGPGGPGPVGRTQSVGERRRSPSRLRATDVYALLGAAAAALSLTGLMFTRLLPFSGVVGFLVVEHGTTDAMFNFPQDSRTSDYVNDRFG</sequence>
<name>A0ABQ2EGS0_9ACTN</name>
<feature type="transmembrane region" description="Helical" evidence="2">
    <location>
        <begin position="43"/>
        <end position="65"/>
    </location>
</feature>
<accession>A0ABQ2EGS0</accession>
<proteinExistence type="predicted"/>
<evidence type="ECO:0000256" key="1">
    <source>
        <dbReference type="SAM" id="MobiDB-lite"/>
    </source>
</evidence>
<evidence type="ECO:0000313" key="4">
    <source>
        <dbReference type="Proteomes" id="UP000660265"/>
    </source>
</evidence>
<keyword evidence="2" id="KW-0812">Transmembrane</keyword>
<keyword evidence="4" id="KW-1185">Reference proteome</keyword>
<organism evidence="3 4">
    <name type="scientific">Streptomyces camponoticapitis</name>
    <dbReference type="NCBI Taxonomy" id="1616125"/>
    <lineage>
        <taxon>Bacteria</taxon>
        <taxon>Bacillati</taxon>
        <taxon>Actinomycetota</taxon>
        <taxon>Actinomycetes</taxon>
        <taxon>Kitasatosporales</taxon>
        <taxon>Streptomycetaceae</taxon>
        <taxon>Streptomyces</taxon>
    </lineage>
</organism>
<reference evidence="4" key="1">
    <citation type="journal article" date="2019" name="Int. J. Syst. Evol. Microbiol.">
        <title>The Global Catalogue of Microorganisms (GCM) 10K type strain sequencing project: providing services to taxonomists for standard genome sequencing and annotation.</title>
        <authorList>
            <consortium name="The Broad Institute Genomics Platform"/>
            <consortium name="The Broad Institute Genome Sequencing Center for Infectious Disease"/>
            <person name="Wu L."/>
            <person name="Ma J."/>
        </authorList>
    </citation>
    <scope>NUCLEOTIDE SEQUENCE [LARGE SCALE GENOMIC DNA]</scope>
    <source>
        <strain evidence="4">CGMCC 4.7275</strain>
    </source>
</reference>
<keyword evidence="2" id="KW-0472">Membrane</keyword>
<dbReference type="Proteomes" id="UP000660265">
    <property type="component" value="Unassembled WGS sequence"/>
</dbReference>
<feature type="region of interest" description="Disordered" evidence="1">
    <location>
        <begin position="1"/>
        <end position="36"/>
    </location>
</feature>
<evidence type="ECO:0000313" key="3">
    <source>
        <dbReference type="EMBL" id="GGK06306.1"/>
    </source>
</evidence>
<evidence type="ECO:0000256" key="2">
    <source>
        <dbReference type="SAM" id="Phobius"/>
    </source>
</evidence>
<dbReference type="EMBL" id="BMMV01000013">
    <property type="protein sequence ID" value="GGK06306.1"/>
    <property type="molecule type" value="Genomic_DNA"/>
</dbReference>
<dbReference type="RefSeq" id="WP_229701002.1">
    <property type="nucleotide sequence ID" value="NZ_BMMV01000013.1"/>
</dbReference>